<comment type="caution">
    <text evidence="9">The sequence shown here is derived from an EMBL/GenBank/DDBJ whole genome shotgun (WGS) entry which is preliminary data.</text>
</comment>
<evidence type="ECO:0000313" key="10">
    <source>
        <dbReference type="Proteomes" id="UP001218579"/>
    </source>
</evidence>
<feature type="transmembrane region" description="Helical" evidence="6">
    <location>
        <begin position="374"/>
        <end position="393"/>
    </location>
</feature>
<evidence type="ECO:0000256" key="3">
    <source>
        <dbReference type="ARBA" id="ARBA00022692"/>
    </source>
</evidence>
<feature type="transmembrane region" description="Helical" evidence="6">
    <location>
        <begin position="326"/>
        <end position="344"/>
    </location>
</feature>
<feature type="transmembrane region" description="Helical" evidence="6">
    <location>
        <begin position="465"/>
        <end position="488"/>
    </location>
</feature>
<feature type="transmembrane region" description="Helical" evidence="6">
    <location>
        <begin position="288"/>
        <end position="314"/>
    </location>
</feature>
<organism evidence="9 10">
    <name type="scientific">Asticcacaulis machinosus</name>
    <dbReference type="NCBI Taxonomy" id="2984211"/>
    <lineage>
        <taxon>Bacteria</taxon>
        <taxon>Pseudomonadati</taxon>
        <taxon>Pseudomonadota</taxon>
        <taxon>Alphaproteobacteria</taxon>
        <taxon>Caulobacterales</taxon>
        <taxon>Caulobacteraceae</taxon>
        <taxon>Asticcacaulis</taxon>
    </lineage>
</organism>
<dbReference type="InterPro" id="IPR052159">
    <property type="entry name" value="Competence_DNA_uptake"/>
</dbReference>
<feature type="transmembrane region" description="Helical" evidence="6">
    <location>
        <begin position="84"/>
        <end position="101"/>
    </location>
</feature>
<feature type="transmembrane region" description="Helical" evidence="6">
    <location>
        <begin position="531"/>
        <end position="549"/>
    </location>
</feature>
<evidence type="ECO:0000256" key="5">
    <source>
        <dbReference type="ARBA" id="ARBA00023136"/>
    </source>
</evidence>
<dbReference type="PANTHER" id="PTHR30619:SF1">
    <property type="entry name" value="RECOMBINATION PROTEIN 2"/>
    <property type="match status" value="1"/>
</dbReference>
<dbReference type="NCBIfam" id="TIGR00360">
    <property type="entry name" value="ComEC_N-term"/>
    <property type="match status" value="1"/>
</dbReference>
<dbReference type="Pfam" id="PF03772">
    <property type="entry name" value="Competence"/>
    <property type="match status" value="1"/>
</dbReference>
<proteinExistence type="predicted"/>
<keyword evidence="4 6" id="KW-1133">Transmembrane helix</keyword>
<name>A0ABT5HFJ7_9CAUL</name>
<keyword evidence="10" id="KW-1185">Reference proteome</keyword>
<dbReference type="Pfam" id="PF13567">
    <property type="entry name" value="DUF4131"/>
    <property type="match status" value="1"/>
</dbReference>
<dbReference type="InterPro" id="IPR025405">
    <property type="entry name" value="DUF4131"/>
</dbReference>
<feature type="domain" description="ComEC/Rec2-related protein" evidence="7">
    <location>
        <begin position="267"/>
        <end position="550"/>
    </location>
</feature>
<protein>
    <submittedName>
        <fullName evidence="9">ComEC/Rec2 family competence protein</fullName>
    </submittedName>
</protein>
<feature type="domain" description="DUF4131" evidence="8">
    <location>
        <begin position="56"/>
        <end position="216"/>
    </location>
</feature>
<keyword evidence="2" id="KW-1003">Cell membrane</keyword>
<feature type="transmembrane region" description="Helical" evidence="6">
    <location>
        <begin position="59"/>
        <end position="77"/>
    </location>
</feature>
<evidence type="ECO:0000256" key="6">
    <source>
        <dbReference type="SAM" id="Phobius"/>
    </source>
</evidence>
<evidence type="ECO:0000259" key="7">
    <source>
        <dbReference type="Pfam" id="PF03772"/>
    </source>
</evidence>
<dbReference type="InterPro" id="IPR004477">
    <property type="entry name" value="ComEC_N"/>
</dbReference>
<evidence type="ECO:0000256" key="4">
    <source>
        <dbReference type="ARBA" id="ARBA00022989"/>
    </source>
</evidence>
<feature type="transmembrane region" description="Helical" evidence="6">
    <location>
        <begin position="35"/>
        <end position="53"/>
    </location>
</feature>
<dbReference type="Proteomes" id="UP001218579">
    <property type="component" value="Unassembled WGS sequence"/>
</dbReference>
<accession>A0ABT5HFJ7</accession>
<reference evidence="9 10" key="1">
    <citation type="submission" date="2023-01" db="EMBL/GenBank/DDBJ databases">
        <title>Novel species of the genus Asticcacaulis isolated from rivers.</title>
        <authorList>
            <person name="Lu H."/>
        </authorList>
    </citation>
    <scope>NUCLEOTIDE SEQUENCE [LARGE SCALE GENOMIC DNA]</scope>
    <source>
        <strain evidence="9 10">LKC15W</strain>
    </source>
</reference>
<evidence type="ECO:0000259" key="8">
    <source>
        <dbReference type="Pfam" id="PF13567"/>
    </source>
</evidence>
<keyword evidence="5 6" id="KW-0472">Membrane</keyword>
<dbReference type="RefSeq" id="WP_272743114.1">
    <property type="nucleotide sequence ID" value="NZ_JAQQKV010000001.1"/>
</dbReference>
<feature type="transmembrane region" description="Helical" evidence="6">
    <location>
        <begin position="438"/>
        <end position="459"/>
    </location>
</feature>
<dbReference type="EMBL" id="JAQQKV010000001">
    <property type="protein sequence ID" value="MDC7674798.1"/>
    <property type="molecule type" value="Genomic_DNA"/>
</dbReference>
<evidence type="ECO:0000256" key="2">
    <source>
        <dbReference type="ARBA" id="ARBA00022475"/>
    </source>
</evidence>
<evidence type="ECO:0000256" key="1">
    <source>
        <dbReference type="ARBA" id="ARBA00004651"/>
    </source>
</evidence>
<gene>
    <name evidence="9" type="ORF">PQU98_01505</name>
</gene>
<dbReference type="PANTHER" id="PTHR30619">
    <property type="entry name" value="DNA INTERNALIZATION/COMPETENCE PROTEIN COMEC/REC2"/>
    <property type="match status" value="1"/>
</dbReference>
<sequence length="721" mass="79325">MLIYLDRLRLWLKSDAGESLRSWISGTLSLQKGRAFLWIPVIMGSGCAAYLHLNFEPSWIWLLLSLGATSGLCLAIHRFNFPKYVFYFTIIFAIFISGISLCKLRAERVAAPVTDASRTQYRVQAYIVDIVSSDAESPRLLLAPVKIENAAANETPIRVRVTLRNWPRDIALKPGQMISGFMILNPPSRPFMPGGYDFSRAAWFDGLGAVGFVPGKLRLMDSAQPPRRLQRIMDINALRWSITQNLVDSLEPKLPNGRALGGFAAALVTGHQAYLTPQMIQDMRDSGLAHILSISGLHMAIVGGFIFFASRALLALFPILALNYPIKKWAAVAAIAGVLAYLCISGGPAPAIRAAIVATIAFAAILIDRRALSLRALAVAALIVLMLMPEAVIEPGFQMSFAATAALLALAESVKPVVREIGVPWFISTIQAAGRAIWLSLMASLVAGLATTPFSLHYFNRISVYGLISNLLSSPISSFLLMPALAIGTALQATPLSTPFMYLAGAGLWLTDKIAAWTASLEGAVRILPSAPDYVLLISFAGVLWLCLIRGTTRWIGMIAAVSIIIWPRVTPPDVWVDSQGANAAISYDGASYVMRPKVKQYGYEQWLRHYGLNDDRSMGLSHDYVCKGLMCTPNQEAKYRIGFWFGNKMPKTEALSQLCEQSELVILRANIDQWPKACEKTNRIDKDDLEHLGALELRRRDNLWIIHASEPARGERAWVR</sequence>
<comment type="subcellular location">
    <subcellularLocation>
        <location evidence="1">Cell membrane</location>
        <topology evidence="1">Multi-pass membrane protein</topology>
    </subcellularLocation>
</comment>
<keyword evidence="3 6" id="KW-0812">Transmembrane</keyword>
<evidence type="ECO:0000313" key="9">
    <source>
        <dbReference type="EMBL" id="MDC7674798.1"/>
    </source>
</evidence>